<dbReference type="GO" id="GO:0005838">
    <property type="term" value="C:proteasome regulatory particle"/>
    <property type="evidence" value="ECO:0007669"/>
    <property type="project" value="TreeGrafter"/>
</dbReference>
<evidence type="ECO:0000313" key="2">
    <source>
        <dbReference type="EMBL" id="JAB61728.1"/>
    </source>
</evidence>
<gene>
    <name evidence="2" type="primary">PSMD6</name>
</gene>
<protein>
    <submittedName>
        <fullName evidence="2">26S proteasome non-ATPase regulatory subunit 6</fullName>
    </submittedName>
</protein>
<sequence length="223" mass="25510">MPAQKIKPTKLRSEEKLANVDDVLKNPDLELAQLKFQLSLPEYSKDQAKKSQLLNSITTNDMAPYYQKVCGDLRWTVNDNLLKAMQERNEKALEAFDEEIEYAVNNLSVIDAKEAFLNKANYLSQIGDKDATIQTLRQAYDKTVALGYKLDNLFHCIRIGLFFMDLNLIQTNLQRSEELLELGADWHSRNCYKMCKALYSLTVRDFTTATAIFVSAISTFICT</sequence>
<organism evidence="2">
    <name type="scientific">Anoplophora glabripennis</name>
    <name type="common">Asian longhorn beetle</name>
    <name type="synonym">Anoplophora nobilis</name>
    <dbReference type="NCBI Taxonomy" id="217634"/>
    <lineage>
        <taxon>Eukaryota</taxon>
        <taxon>Metazoa</taxon>
        <taxon>Ecdysozoa</taxon>
        <taxon>Arthropoda</taxon>
        <taxon>Hexapoda</taxon>
        <taxon>Insecta</taxon>
        <taxon>Pterygota</taxon>
        <taxon>Neoptera</taxon>
        <taxon>Endopterygota</taxon>
        <taxon>Coleoptera</taxon>
        <taxon>Polyphaga</taxon>
        <taxon>Cucujiformia</taxon>
        <taxon>Chrysomeloidea</taxon>
        <taxon>Cerambycidae</taxon>
        <taxon>Lamiinae</taxon>
        <taxon>Lamiini</taxon>
        <taxon>Anoplophora</taxon>
    </lineage>
</organism>
<dbReference type="PANTHER" id="PTHR14145:SF1">
    <property type="entry name" value="26S PROTEASOME NON-ATPASE REGULATORY SUBUNIT 6"/>
    <property type="match status" value="1"/>
</dbReference>
<dbReference type="Gene3D" id="1.25.40.570">
    <property type="match status" value="1"/>
</dbReference>
<dbReference type="InterPro" id="IPR019585">
    <property type="entry name" value="Rpn7/CSN1"/>
</dbReference>
<reference evidence="2" key="1">
    <citation type="submission" date="2013-07" db="EMBL/GenBank/DDBJ databases">
        <title>Midgut Transcriptome Profiling of Anoplphora glabripennis, a Lignocellulose Degrading, Wood-Boring Cerambycid.</title>
        <authorList>
            <person name="Scully E.D."/>
            <person name="Hoover K."/>
            <person name="Carlson J.E."/>
            <person name="Tien M."/>
            <person name="Geib S.M."/>
        </authorList>
    </citation>
    <scope>NUCLEOTIDE SEQUENCE</scope>
</reference>
<dbReference type="InterPro" id="IPR045135">
    <property type="entry name" value="Rpn7_N"/>
</dbReference>
<name>V5GMZ7_ANOGL</name>
<dbReference type="Pfam" id="PF10602">
    <property type="entry name" value="RPN7"/>
    <property type="match status" value="1"/>
</dbReference>
<dbReference type="SUPFAM" id="SSF48452">
    <property type="entry name" value="TPR-like"/>
    <property type="match status" value="1"/>
</dbReference>
<accession>V5GMZ7</accession>
<evidence type="ECO:0000259" key="1">
    <source>
        <dbReference type="Pfam" id="PF10602"/>
    </source>
</evidence>
<dbReference type="EMBL" id="GALX01006738">
    <property type="protein sequence ID" value="JAB61728.1"/>
    <property type="molecule type" value="Transcribed_RNA"/>
</dbReference>
<keyword evidence="2" id="KW-0647">Proteasome</keyword>
<dbReference type="AlphaFoldDB" id="V5GMZ7"/>
<dbReference type="InterPro" id="IPR011990">
    <property type="entry name" value="TPR-like_helical_dom_sf"/>
</dbReference>
<dbReference type="PANTHER" id="PTHR14145">
    <property type="entry name" value="26S PROTESOME SUBUNIT 6"/>
    <property type="match status" value="1"/>
</dbReference>
<feature type="domain" description="26S proteasome regulatory subunit Rpn7 N-terminal" evidence="1">
    <location>
        <begin position="79"/>
        <end position="220"/>
    </location>
</feature>
<dbReference type="GO" id="GO:0043161">
    <property type="term" value="P:proteasome-mediated ubiquitin-dependent protein catabolic process"/>
    <property type="evidence" value="ECO:0007669"/>
    <property type="project" value="TreeGrafter"/>
</dbReference>
<feature type="non-terminal residue" evidence="2">
    <location>
        <position position="223"/>
    </location>
</feature>
<proteinExistence type="predicted"/>